<keyword evidence="7" id="KW-0539">Nucleus</keyword>
<dbReference type="InterPro" id="IPR001494">
    <property type="entry name" value="Importin-beta_N"/>
</dbReference>
<dbReference type="GO" id="GO:0031267">
    <property type="term" value="F:small GTPase binding"/>
    <property type="evidence" value="ECO:0007669"/>
    <property type="project" value="InterPro"/>
</dbReference>
<dbReference type="Gene3D" id="1.25.10.10">
    <property type="entry name" value="Leucine-rich Repeat Variant"/>
    <property type="match status" value="1"/>
</dbReference>
<dbReference type="Pfam" id="PF25574">
    <property type="entry name" value="TPR_IMB1"/>
    <property type="match status" value="1"/>
</dbReference>
<feature type="domain" description="Importin N-terminal" evidence="9">
    <location>
        <begin position="26"/>
        <end position="97"/>
    </location>
</feature>
<dbReference type="InterPro" id="IPR034085">
    <property type="entry name" value="TOG"/>
</dbReference>
<protein>
    <recommendedName>
        <fullName evidence="13">Importin N-terminal domain-containing protein</fullName>
    </recommendedName>
</protein>
<dbReference type="GO" id="GO:0005737">
    <property type="term" value="C:cytoplasm"/>
    <property type="evidence" value="ECO:0007669"/>
    <property type="project" value="UniProtKB-SubCell"/>
</dbReference>
<dbReference type="SUPFAM" id="SSF48371">
    <property type="entry name" value="ARM repeat"/>
    <property type="match status" value="2"/>
</dbReference>
<dbReference type="STRING" id="645134.A0A0L0HPA2"/>
<dbReference type="GeneID" id="27685596"/>
<dbReference type="SMART" id="SM01349">
    <property type="entry name" value="TOG"/>
    <property type="match status" value="1"/>
</dbReference>
<dbReference type="FunCoup" id="A0A0L0HPA2">
    <property type="interactions" value="593"/>
</dbReference>
<dbReference type="PROSITE" id="PS50077">
    <property type="entry name" value="HEAT_REPEAT"/>
    <property type="match status" value="2"/>
</dbReference>
<evidence type="ECO:0000256" key="2">
    <source>
        <dbReference type="ARBA" id="ARBA00004496"/>
    </source>
</evidence>
<dbReference type="InterPro" id="IPR058584">
    <property type="entry name" value="IMB1_TNPO1-like_TPR"/>
</dbReference>
<feature type="repeat" description="HEAT" evidence="8">
    <location>
        <begin position="430"/>
        <end position="468"/>
    </location>
</feature>
<evidence type="ECO:0000256" key="1">
    <source>
        <dbReference type="ARBA" id="ARBA00004123"/>
    </source>
</evidence>
<dbReference type="InterPro" id="IPR016024">
    <property type="entry name" value="ARM-type_fold"/>
</dbReference>
<evidence type="ECO:0000256" key="8">
    <source>
        <dbReference type="PROSITE-ProRule" id="PRU00103"/>
    </source>
</evidence>
<keyword evidence="5" id="KW-0677">Repeat</keyword>
<dbReference type="eggNOG" id="KOG2171">
    <property type="taxonomic scope" value="Eukaryota"/>
</dbReference>
<evidence type="ECO:0000313" key="11">
    <source>
        <dbReference type="EMBL" id="KND02888.1"/>
    </source>
</evidence>
<evidence type="ECO:0000256" key="6">
    <source>
        <dbReference type="ARBA" id="ARBA00022927"/>
    </source>
</evidence>
<proteinExistence type="predicted"/>
<dbReference type="GO" id="GO:0006606">
    <property type="term" value="P:protein import into nucleus"/>
    <property type="evidence" value="ECO:0007669"/>
    <property type="project" value="InterPro"/>
</dbReference>
<name>A0A0L0HPA2_SPIPD</name>
<dbReference type="InParanoid" id="A0A0L0HPA2"/>
<dbReference type="OMA" id="ANACGCV"/>
<keyword evidence="12" id="KW-1185">Reference proteome</keyword>
<evidence type="ECO:0000256" key="5">
    <source>
        <dbReference type="ARBA" id="ARBA00022737"/>
    </source>
</evidence>
<dbReference type="SMART" id="SM00913">
    <property type="entry name" value="IBN_N"/>
    <property type="match status" value="1"/>
</dbReference>
<dbReference type="AlphaFoldDB" id="A0A0L0HPA2"/>
<dbReference type="OrthoDB" id="7862313at2759"/>
<dbReference type="InterPro" id="IPR057600">
    <property type="entry name" value="TORTIFOLIA1/SINE1-2_N"/>
</dbReference>
<feature type="domain" description="TOG" evidence="10">
    <location>
        <begin position="330"/>
        <end position="574"/>
    </location>
</feature>
<keyword evidence="4" id="KW-0963">Cytoplasm</keyword>
<evidence type="ECO:0008006" key="13">
    <source>
        <dbReference type="Google" id="ProtNLM"/>
    </source>
</evidence>
<gene>
    <name evidence="11" type="ORF">SPPG_01969</name>
</gene>
<evidence type="ECO:0000313" key="12">
    <source>
        <dbReference type="Proteomes" id="UP000053201"/>
    </source>
</evidence>
<dbReference type="PANTHER" id="PTHR10527">
    <property type="entry name" value="IMPORTIN BETA"/>
    <property type="match status" value="1"/>
</dbReference>
<comment type="subcellular location">
    <subcellularLocation>
        <location evidence="2">Cytoplasm</location>
    </subcellularLocation>
    <subcellularLocation>
        <location evidence="1">Nucleus</location>
    </subcellularLocation>
</comment>
<keyword evidence="3" id="KW-0813">Transport</keyword>
<dbReference type="InterPro" id="IPR040122">
    <property type="entry name" value="Importin_beta"/>
</dbReference>
<feature type="repeat" description="HEAT" evidence="8">
    <location>
        <begin position="389"/>
        <end position="427"/>
    </location>
</feature>
<dbReference type="Pfam" id="PF24714">
    <property type="entry name" value="TOR1L1_N"/>
    <property type="match status" value="1"/>
</dbReference>
<dbReference type="InterPro" id="IPR021133">
    <property type="entry name" value="HEAT_type_2"/>
</dbReference>
<dbReference type="EMBL" id="KQ257452">
    <property type="protein sequence ID" value="KND02888.1"/>
    <property type="molecule type" value="Genomic_DNA"/>
</dbReference>
<sequence length="1077" mass="119042">MEAYAAELEQLLKQINSGDTARLQSATATLSSQYYSKVICIPALFEIASRHPDIGLRQLAAVELRKQVRKQGGNWWESLEEPYRNQIKQRLLEIIVVEPSKPVRHSLARVISEVAKVELSKERWGELITFLYTCCQSPTAGHREVGVYVLDTLFEVIADTLTDRIADLFLLFSKTLADPDSLEVRVTTLMALGKIADFIDPQAQNEIKAFRDLLPGMVAVLRDCLAQGDEDSAVKGFEVFDNLLVIEAPLLSRHISDLIQFFVGIGANRAYGGTVRVSALSFLMWSTVYQKNKLVKLKLISPIIGSIFPIAAEPEPEDDDEDSPGRLALQVINSLSTNLPPQQVFPDCMQLIVSYMQNPEPTARKAAMLAFGVLVDGCADHMRSKINELLPLLCNGLQDPENIVRRAACMALGSVAEELSEEIGQHHATLLPLIFNLLNDPSEKVQKSSTNALDAILEGLGDDINQYLPALMEKLVYLLDSGSNSVKGVVIACIGSAAHSAGDSFQPYFPQVMARLQSYMAITDKDVLDLRGLATDTVSAVAEAVGKEIFRPHMNATMSQAVQGLELDNNRLRECSYVFFSVMARVFEEEFAPFLTVIVPQLLKSCNEEEKNPTEWSGEAEDDQSISLDDEDDDHFPGFSLNNALAEEKETAADALGQIFEACRSAFMPYVHESVNTFVKLLGHYHESVRKSAVGSLLSFLLTFYKMSNPQKWAPGTPLQVPLHENVAGLAKASADAILNMLDDEDDRSVVAQAFNEYTEALKEMGPGALADRKQSLAELVLLVLQKEHKCQLDVELDDEMSDGSVLRRVPQRVEEDDEQAEYDAVLINSACDLVGAMANALGAEFAVYFQQLFPLIAKYYKKSRPVSDRSMATGVLAECAMGLKKGVTPFTNEMLQIMIRALADEEEEVRSNAAFGVGVLLEQSETDLTSFYPQILQLLRPLFEVQDGIPNMADNAAGAVCRMIVRNPSAVPLDQVLPVVMQHLPLKKDFEENEPVFRCVLQLLQNNNSYLLANMPALLNVFAQVLSPPENQLKDATRAEIIGLLKTLQTHHADSFQNMISGMQSQYATVLISLLQ</sequence>
<reference evidence="11 12" key="1">
    <citation type="submission" date="2009-08" db="EMBL/GenBank/DDBJ databases">
        <title>The Genome Sequence of Spizellomyces punctatus strain DAOM BR117.</title>
        <authorList>
            <consortium name="The Broad Institute Genome Sequencing Platform"/>
            <person name="Russ C."/>
            <person name="Cuomo C."/>
            <person name="Shea T."/>
            <person name="Young S.K."/>
            <person name="Zeng Q."/>
            <person name="Koehrsen M."/>
            <person name="Haas B."/>
            <person name="Borodovsky M."/>
            <person name="Guigo R."/>
            <person name="Alvarado L."/>
            <person name="Berlin A."/>
            <person name="Bochicchio J."/>
            <person name="Borenstein D."/>
            <person name="Chapman S."/>
            <person name="Chen Z."/>
            <person name="Engels R."/>
            <person name="Freedman E."/>
            <person name="Gellesch M."/>
            <person name="Goldberg J."/>
            <person name="Griggs A."/>
            <person name="Gujja S."/>
            <person name="Heiman D."/>
            <person name="Hepburn T."/>
            <person name="Howarth C."/>
            <person name="Jen D."/>
            <person name="Larson L."/>
            <person name="Lewis B."/>
            <person name="Mehta T."/>
            <person name="Park D."/>
            <person name="Pearson M."/>
            <person name="Roberts A."/>
            <person name="Saif S."/>
            <person name="Shenoy N."/>
            <person name="Sisk P."/>
            <person name="Stolte C."/>
            <person name="Sykes S."/>
            <person name="Thomson T."/>
            <person name="Walk T."/>
            <person name="White J."/>
            <person name="Yandava C."/>
            <person name="Burger G."/>
            <person name="Gray M.W."/>
            <person name="Holland P.W.H."/>
            <person name="King N."/>
            <person name="Lang F.B.F."/>
            <person name="Roger A.J."/>
            <person name="Ruiz-Trillo I."/>
            <person name="Lander E."/>
            <person name="Nusbaum C."/>
        </authorList>
    </citation>
    <scope>NUCLEOTIDE SEQUENCE [LARGE SCALE GENOMIC DNA]</scope>
    <source>
        <strain evidence="11 12">DAOM BR117</strain>
    </source>
</reference>
<evidence type="ECO:0000256" key="4">
    <source>
        <dbReference type="ARBA" id="ARBA00022490"/>
    </source>
</evidence>
<evidence type="ECO:0000259" key="10">
    <source>
        <dbReference type="SMART" id="SM01349"/>
    </source>
</evidence>
<keyword evidence="6" id="KW-0653">Protein transport</keyword>
<evidence type="ECO:0000256" key="7">
    <source>
        <dbReference type="ARBA" id="ARBA00023242"/>
    </source>
</evidence>
<organism evidence="11 12">
    <name type="scientific">Spizellomyces punctatus (strain DAOM BR117)</name>
    <dbReference type="NCBI Taxonomy" id="645134"/>
    <lineage>
        <taxon>Eukaryota</taxon>
        <taxon>Fungi</taxon>
        <taxon>Fungi incertae sedis</taxon>
        <taxon>Chytridiomycota</taxon>
        <taxon>Chytridiomycota incertae sedis</taxon>
        <taxon>Chytridiomycetes</taxon>
        <taxon>Spizellomycetales</taxon>
        <taxon>Spizellomycetaceae</taxon>
        <taxon>Spizellomyces</taxon>
    </lineage>
</organism>
<dbReference type="RefSeq" id="XP_016610927.1">
    <property type="nucleotide sequence ID" value="XM_016750275.1"/>
</dbReference>
<dbReference type="Proteomes" id="UP000053201">
    <property type="component" value="Unassembled WGS sequence"/>
</dbReference>
<dbReference type="GO" id="GO:0034399">
    <property type="term" value="C:nuclear periphery"/>
    <property type="evidence" value="ECO:0007669"/>
    <property type="project" value="EnsemblFungi"/>
</dbReference>
<evidence type="ECO:0000259" key="9">
    <source>
        <dbReference type="SMART" id="SM00913"/>
    </source>
</evidence>
<dbReference type="Pfam" id="PF25780">
    <property type="entry name" value="TPR_IPO5"/>
    <property type="match status" value="1"/>
</dbReference>
<evidence type="ECO:0000256" key="3">
    <source>
        <dbReference type="ARBA" id="ARBA00022448"/>
    </source>
</evidence>
<dbReference type="VEuPathDB" id="FungiDB:SPPG_01969"/>
<dbReference type="InterPro" id="IPR057672">
    <property type="entry name" value="TPR_IPO4/5"/>
</dbReference>
<accession>A0A0L0HPA2</accession>
<dbReference type="InterPro" id="IPR011989">
    <property type="entry name" value="ARM-like"/>
</dbReference>